<dbReference type="WBParaSite" id="NBR_0001440501-mRNA-1">
    <property type="protein sequence ID" value="NBR_0001440501-mRNA-1"/>
    <property type="gene ID" value="NBR_0001440501"/>
</dbReference>
<gene>
    <name evidence="1" type="ORF">NBR_LOCUS14406</name>
</gene>
<evidence type="ECO:0000313" key="2">
    <source>
        <dbReference type="Proteomes" id="UP000271162"/>
    </source>
</evidence>
<keyword evidence="2" id="KW-1185">Reference proteome</keyword>
<proteinExistence type="predicted"/>
<evidence type="ECO:0000313" key="1">
    <source>
        <dbReference type="EMBL" id="VDL77995.1"/>
    </source>
</evidence>
<sequence>MGLRGEARRLNYIKQRRIVRNQSVMSRRSVHRGRRTAGWFRAKSRTPSKTSVREKQPSASGHGVVWAKTIINRLSFNKLFKKSV</sequence>
<evidence type="ECO:0000313" key="3">
    <source>
        <dbReference type="WBParaSite" id="NBR_0001440501-mRNA-1"/>
    </source>
</evidence>
<dbReference type="Proteomes" id="UP000271162">
    <property type="component" value="Unassembled WGS sequence"/>
</dbReference>
<name>A0A0N4YCV3_NIPBR</name>
<organism evidence="3">
    <name type="scientific">Nippostrongylus brasiliensis</name>
    <name type="common">Rat hookworm</name>
    <dbReference type="NCBI Taxonomy" id="27835"/>
    <lineage>
        <taxon>Eukaryota</taxon>
        <taxon>Metazoa</taxon>
        <taxon>Ecdysozoa</taxon>
        <taxon>Nematoda</taxon>
        <taxon>Chromadorea</taxon>
        <taxon>Rhabditida</taxon>
        <taxon>Rhabditina</taxon>
        <taxon>Rhabditomorpha</taxon>
        <taxon>Strongyloidea</taxon>
        <taxon>Heligmosomidae</taxon>
        <taxon>Nippostrongylus</taxon>
    </lineage>
</organism>
<reference evidence="3" key="1">
    <citation type="submission" date="2017-02" db="UniProtKB">
        <authorList>
            <consortium name="WormBaseParasite"/>
        </authorList>
    </citation>
    <scope>IDENTIFICATION</scope>
</reference>
<dbReference type="AlphaFoldDB" id="A0A0N4YCV3"/>
<dbReference type="EMBL" id="UYSL01021351">
    <property type="protein sequence ID" value="VDL77995.1"/>
    <property type="molecule type" value="Genomic_DNA"/>
</dbReference>
<reference evidence="1 2" key="2">
    <citation type="submission" date="2018-11" db="EMBL/GenBank/DDBJ databases">
        <authorList>
            <consortium name="Pathogen Informatics"/>
        </authorList>
    </citation>
    <scope>NUCLEOTIDE SEQUENCE [LARGE SCALE GENOMIC DNA]</scope>
</reference>
<protein>
    <submittedName>
        <fullName evidence="1 3">Uncharacterized protein</fullName>
    </submittedName>
</protein>
<accession>A0A0N4YCV3</accession>